<name>A0A182J4C6_ANOAO</name>
<dbReference type="VEuPathDB" id="VectorBase:AATE011096"/>
<dbReference type="AlphaFoldDB" id="A0A182J4C6"/>
<accession>A0A182J4C6</accession>
<sequence length="168" mass="16504">MADHMDEPPLKRAKVRDVSSVISTTLDQMFDLENHLPDELMGDNTWTNKGLTGQAMLAMGPLGSKSPVMMSPMNQAMANNVVMAGGTMLGMGNSLGLNNSPVGSGGGVVGGGGGGGGSVMSNSLALSGAVMPGGGLVLNSGNARQGLGSNPGGGGGQMIHQLGAPGGV</sequence>
<organism evidence="1">
    <name type="scientific">Anopheles atroparvus</name>
    <name type="common">European mosquito</name>
    <dbReference type="NCBI Taxonomy" id="41427"/>
    <lineage>
        <taxon>Eukaryota</taxon>
        <taxon>Metazoa</taxon>
        <taxon>Ecdysozoa</taxon>
        <taxon>Arthropoda</taxon>
        <taxon>Hexapoda</taxon>
        <taxon>Insecta</taxon>
        <taxon>Pterygota</taxon>
        <taxon>Neoptera</taxon>
        <taxon>Endopterygota</taxon>
        <taxon>Diptera</taxon>
        <taxon>Nematocera</taxon>
        <taxon>Culicoidea</taxon>
        <taxon>Culicidae</taxon>
        <taxon>Anophelinae</taxon>
        <taxon>Anopheles</taxon>
    </lineage>
</organism>
<reference evidence="1" key="1">
    <citation type="submission" date="2022-08" db="UniProtKB">
        <authorList>
            <consortium name="EnsemblMetazoa"/>
        </authorList>
    </citation>
    <scope>IDENTIFICATION</scope>
    <source>
        <strain evidence="1">EBRO</strain>
    </source>
</reference>
<evidence type="ECO:0000313" key="1">
    <source>
        <dbReference type="EnsemblMetazoa" id="AATE011096-PA.1"/>
    </source>
</evidence>
<dbReference type="EnsemblMetazoa" id="AATE011096-RA">
    <property type="protein sequence ID" value="AATE011096-PA.1"/>
    <property type="gene ID" value="AATE011096"/>
</dbReference>
<proteinExistence type="predicted"/>
<protein>
    <submittedName>
        <fullName evidence="1">Uncharacterized protein</fullName>
    </submittedName>
</protein>